<evidence type="ECO:0000313" key="2">
    <source>
        <dbReference type="EMBL" id="GER40442.1"/>
    </source>
</evidence>
<name>A0A5A7Q6B3_STRAF</name>
<gene>
    <name evidence="2" type="ORF">STAS_17115</name>
</gene>
<dbReference type="Proteomes" id="UP000325081">
    <property type="component" value="Unassembled WGS sequence"/>
</dbReference>
<keyword evidence="1" id="KW-0732">Signal</keyword>
<protein>
    <submittedName>
        <fullName evidence="2">Integrase</fullName>
    </submittedName>
</protein>
<organism evidence="2 3">
    <name type="scientific">Striga asiatica</name>
    <name type="common">Asiatic witchweed</name>
    <name type="synonym">Buchnera asiatica</name>
    <dbReference type="NCBI Taxonomy" id="4170"/>
    <lineage>
        <taxon>Eukaryota</taxon>
        <taxon>Viridiplantae</taxon>
        <taxon>Streptophyta</taxon>
        <taxon>Embryophyta</taxon>
        <taxon>Tracheophyta</taxon>
        <taxon>Spermatophyta</taxon>
        <taxon>Magnoliopsida</taxon>
        <taxon>eudicotyledons</taxon>
        <taxon>Gunneridae</taxon>
        <taxon>Pentapetalae</taxon>
        <taxon>asterids</taxon>
        <taxon>lamiids</taxon>
        <taxon>Lamiales</taxon>
        <taxon>Orobanchaceae</taxon>
        <taxon>Buchnereae</taxon>
        <taxon>Striga</taxon>
    </lineage>
</organism>
<sequence length="234" mass="26097">MTRLAFSLWSLPSLVPALFHVLSIVHSLNFPSLPSRLASPSVSSADIRRLLPSQTTLFGPAPRRSTSPSLATEIRRLPPSQSQSDLPISSPRPLSARIWTDSGCTRRLPVDPGVVSILPSELSSPVVDGESFTPELVSLVMLVVKCRRWELAEDASLATMGVKRERRVGLEKFENTAMRLVPTARKITSTANTLSRLLDMQWTSLQKESSYSKHKHKHKNFLKSLSCFPHYRKD</sequence>
<feature type="chain" id="PRO_5022702488" evidence="1">
    <location>
        <begin position="28"/>
        <end position="234"/>
    </location>
</feature>
<evidence type="ECO:0000313" key="3">
    <source>
        <dbReference type="Proteomes" id="UP000325081"/>
    </source>
</evidence>
<reference evidence="3" key="1">
    <citation type="journal article" date="2019" name="Curr. Biol.">
        <title>Genome Sequence of Striga asiatica Provides Insight into the Evolution of Plant Parasitism.</title>
        <authorList>
            <person name="Yoshida S."/>
            <person name="Kim S."/>
            <person name="Wafula E.K."/>
            <person name="Tanskanen J."/>
            <person name="Kim Y.M."/>
            <person name="Honaas L."/>
            <person name="Yang Z."/>
            <person name="Spallek T."/>
            <person name="Conn C.E."/>
            <person name="Ichihashi Y."/>
            <person name="Cheong K."/>
            <person name="Cui S."/>
            <person name="Der J.P."/>
            <person name="Gundlach H."/>
            <person name="Jiao Y."/>
            <person name="Hori C."/>
            <person name="Ishida J.K."/>
            <person name="Kasahara H."/>
            <person name="Kiba T."/>
            <person name="Kim M.S."/>
            <person name="Koo N."/>
            <person name="Laohavisit A."/>
            <person name="Lee Y.H."/>
            <person name="Lumba S."/>
            <person name="McCourt P."/>
            <person name="Mortimer J.C."/>
            <person name="Mutuku J.M."/>
            <person name="Nomura T."/>
            <person name="Sasaki-Sekimoto Y."/>
            <person name="Seto Y."/>
            <person name="Wang Y."/>
            <person name="Wakatake T."/>
            <person name="Sakakibara H."/>
            <person name="Demura T."/>
            <person name="Yamaguchi S."/>
            <person name="Yoneyama K."/>
            <person name="Manabe R.I."/>
            <person name="Nelson D.C."/>
            <person name="Schulman A.H."/>
            <person name="Timko M.P."/>
            <person name="dePamphilis C.W."/>
            <person name="Choi D."/>
            <person name="Shirasu K."/>
        </authorList>
    </citation>
    <scope>NUCLEOTIDE SEQUENCE [LARGE SCALE GENOMIC DNA]</scope>
    <source>
        <strain evidence="3">cv. UVA1</strain>
    </source>
</reference>
<keyword evidence="3" id="KW-1185">Reference proteome</keyword>
<evidence type="ECO:0000256" key="1">
    <source>
        <dbReference type="SAM" id="SignalP"/>
    </source>
</evidence>
<accession>A0A5A7Q6B3</accession>
<comment type="caution">
    <text evidence="2">The sequence shown here is derived from an EMBL/GenBank/DDBJ whole genome shotgun (WGS) entry which is preliminary data.</text>
</comment>
<dbReference type="AlphaFoldDB" id="A0A5A7Q6B3"/>
<proteinExistence type="predicted"/>
<feature type="signal peptide" evidence="1">
    <location>
        <begin position="1"/>
        <end position="27"/>
    </location>
</feature>
<dbReference type="EMBL" id="BKCP01005872">
    <property type="protein sequence ID" value="GER40442.1"/>
    <property type="molecule type" value="Genomic_DNA"/>
</dbReference>